<dbReference type="AlphaFoldDB" id="A0A086J2B9"/>
<feature type="compositionally biased region" description="Basic and acidic residues" evidence="1">
    <location>
        <begin position="1"/>
        <end position="30"/>
    </location>
</feature>
<dbReference type="EMBL" id="AKIJ01000003">
    <property type="protein sequence ID" value="KFG26287.1"/>
    <property type="molecule type" value="Genomic_DNA"/>
</dbReference>
<comment type="caution">
    <text evidence="2">The sequence shown here is derived from an EMBL/GenBank/DDBJ whole genome shotgun (WGS) entry which is preliminary data.</text>
</comment>
<dbReference type="RefSeq" id="XP_052904842.1">
    <property type="nucleotide sequence ID" value="XM_053049037.1"/>
</dbReference>
<dbReference type="Proteomes" id="UP000054524">
    <property type="component" value="Unassembled WGS sequence"/>
</dbReference>
<evidence type="ECO:0000256" key="1">
    <source>
        <dbReference type="SAM" id="MobiDB-lite"/>
    </source>
</evidence>
<feature type="region of interest" description="Disordered" evidence="1">
    <location>
        <begin position="641"/>
        <end position="674"/>
    </location>
</feature>
<evidence type="ECO:0000313" key="3">
    <source>
        <dbReference type="Proteomes" id="UP000054524"/>
    </source>
</evidence>
<sequence length="1189" mass="136501">MDKGKDKKREKVVQKEKKEEKKERDSRNTKEYSSSEGEYETHKNSKGSMDKKSKDVRSSKGSKDSMGSKEDKNSMDKKKSKDGKNKSSKEDKSSKSSKEDKDSKKDKKDESVKKSKDDKNSKSSKDDKDKDKDTKDKSSKDSKDKKDSKSSKDDENVKKSSKEDVSSDDDTASDDQSNNTEPEGEGEGEDKDKDKDKDKGEDEGEKTKSSEKTKSNGKNDKTKNIPEERKIISEKEIQLEKVDGSHLISEKILQDNANILKGKESMENNKKSVYISIRNNVESGTVKSISEDLLRHKDKEFGTSLLEKSKSKFQVDFKKLEKEKKESSKSESLKRVSRAEQIVERISLYYSRNKDFTTKVDTLVKTVRKLSTETIQKIFLNILHKSDSPYVVLYVLSRLKDGPVFLSDECIVELSLFVRSCRSIYLETIPYTEIIKNLFEKCILPDVTVEHSYDLLSQIEQTEGTRDLLIELFGRVHIVNYYKEVTAGLFTRNIQRSVLYTIMHTINDKTLVETSLSPVFKRLDKNITENTVEKNTVIFSRGIWAFLHMHMDGFNERFDDTIKYIRYFCTAFTNTSCEFLSADDVLEIIDTIEILANSVINRTIHSGEKSKKNHQKKLKNYVEKKVIKKKTKASIIPEMEDVEYSEDSDSDESAQESDETEKSEDSHPETNERLNNVKITQESLLIFTTMLNKEYKTVYEKVKEAIKWKKRPTYDTLLYAMAHIKLLHLLLYLSKVSGSVEIPINDHYSLFSNINIPASFDGKKYDGTEDLADRIFSEKWNSLGFLLKEGLITSNELNFSKDILRHKSPHQLFDKISASAHLLTFPPVSVFLENGHLYDVIFLQTLPMYVRHKDFLSTLQKIVRTFIGTAEKEALALLTRRLIELDGLYTEKELKRGSKKPNDPNHYTPVKSIVRNTIASLFITEIDLSCTSGVSLTADSRKTDSYDRVDVQLHETKEYNPVTKQEEYKVSEEIVFKRVGTDMHKELKNARTYHKSSKEGKNVDEKRRKMIFDFIISIKDMKITDRFITALTKLPSAASIDDKMKVFIIRVLTYAMDKALLTDKTIEIIRDFSKKELKESSSQVVIDAAKYLYIKTSGASKKRHKSRVLSYDELTLSLLLFISSRLGDLSTMKDGFFKICADLKEYQRNELLLLFKEAGVQISDSLAGTSEVLERYNESKKTLAGFPSL</sequence>
<dbReference type="HOGENOM" id="CLU_006865_0_0_1"/>
<reference evidence="2 3" key="1">
    <citation type="journal article" date="2014" name="Genome Announc.">
        <title>Genome Sequence of the Microsporidian Species Nematocida sp1 Strain ERTm6 (ATCC PRA-372).</title>
        <authorList>
            <person name="Bakowski M.A."/>
            <person name="Priest M."/>
            <person name="Young S."/>
            <person name="Cuomo C.A."/>
            <person name="Troemel E.R."/>
        </authorList>
    </citation>
    <scope>NUCLEOTIDE SEQUENCE [LARGE SCALE GENOMIC DNA]</scope>
    <source>
        <strain evidence="2 3">ERTm6</strain>
    </source>
</reference>
<dbReference type="PANTHER" id="PTHR36812">
    <property type="entry name" value="NEUROFILAMENT TRIPLET M PROTEIN-LIKE PROTEIN"/>
    <property type="match status" value="1"/>
</dbReference>
<name>A0A086J2B9_NEMA1</name>
<accession>A0A086J2B9</accession>
<feature type="compositionally biased region" description="Basic and acidic residues" evidence="1">
    <location>
        <begin position="663"/>
        <end position="672"/>
    </location>
</feature>
<dbReference type="PANTHER" id="PTHR36812:SF9">
    <property type="entry name" value="MYB-LIKE PROTEIN X ISOFORM X1"/>
    <property type="match status" value="1"/>
</dbReference>
<feature type="compositionally biased region" description="Acidic residues" evidence="1">
    <location>
        <begin position="641"/>
        <end position="662"/>
    </location>
</feature>
<gene>
    <name evidence="2" type="ORF">NESG_01407</name>
</gene>
<feature type="compositionally biased region" description="Basic and acidic residues" evidence="1">
    <location>
        <begin position="39"/>
        <end position="165"/>
    </location>
</feature>
<organism evidence="2 3">
    <name type="scientific">Nematocida ausubeli (strain ATCC PRA-371 / ERTm2)</name>
    <name type="common">Nematode killer fungus</name>
    <dbReference type="NCBI Taxonomy" id="1913371"/>
    <lineage>
        <taxon>Eukaryota</taxon>
        <taxon>Fungi</taxon>
        <taxon>Fungi incertae sedis</taxon>
        <taxon>Microsporidia</taxon>
        <taxon>Nematocida</taxon>
    </lineage>
</organism>
<feature type="region of interest" description="Disordered" evidence="1">
    <location>
        <begin position="1"/>
        <end position="235"/>
    </location>
</feature>
<keyword evidence="3" id="KW-1185">Reference proteome</keyword>
<feature type="compositionally biased region" description="Basic and acidic residues" evidence="1">
    <location>
        <begin position="190"/>
        <end position="235"/>
    </location>
</feature>
<evidence type="ECO:0000313" key="2">
    <source>
        <dbReference type="EMBL" id="KFG26287.1"/>
    </source>
</evidence>
<dbReference type="GeneID" id="77676380"/>
<protein>
    <submittedName>
        <fullName evidence="2">Uncharacterized protein</fullName>
    </submittedName>
</protein>
<proteinExistence type="predicted"/>